<dbReference type="PROSITE" id="PS00625">
    <property type="entry name" value="RCC1_1"/>
    <property type="match status" value="1"/>
</dbReference>
<evidence type="ECO:0000256" key="4">
    <source>
        <dbReference type="SAM" id="MobiDB-lite"/>
    </source>
</evidence>
<keyword evidence="7" id="KW-1185">Reference proteome</keyword>
<feature type="compositionally biased region" description="Polar residues" evidence="4">
    <location>
        <begin position="98"/>
        <end position="119"/>
    </location>
</feature>
<dbReference type="RefSeq" id="XP_025425603.1">
    <property type="nucleotide sequence ID" value="XM_025569818.1"/>
</dbReference>
<feature type="repeat" description="RCC1" evidence="3">
    <location>
        <begin position="444"/>
        <end position="493"/>
    </location>
</feature>
<dbReference type="InterPro" id="IPR000408">
    <property type="entry name" value="Reg_chr_condens"/>
</dbReference>
<feature type="repeat" description="RCC1" evidence="3">
    <location>
        <begin position="280"/>
        <end position="330"/>
    </location>
</feature>
<name>A0A2S2PVG9_9HEMI</name>
<dbReference type="GO" id="GO:0005085">
    <property type="term" value="F:guanyl-nucleotide exchange factor activity"/>
    <property type="evidence" value="ECO:0007669"/>
    <property type="project" value="TreeGrafter"/>
</dbReference>
<dbReference type="Gene3D" id="2.130.10.30">
    <property type="entry name" value="Regulator of chromosome condensation 1/beta-lactamase-inhibitor protein II"/>
    <property type="match status" value="1"/>
</dbReference>
<dbReference type="SUPFAM" id="SSF50985">
    <property type="entry name" value="RCC1/BLIP-II"/>
    <property type="match status" value="1"/>
</dbReference>
<dbReference type="PANTHER" id="PTHR45982">
    <property type="entry name" value="REGULATOR OF CHROMOSOME CONDENSATION"/>
    <property type="match status" value="1"/>
</dbReference>
<feature type="region of interest" description="Disordered" evidence="4">
    <location>
        <begin position="32"/>
        <end position="153"/>
    </location>
</feature>
<feature type="domain" description="RCC1-like" evidence="5">
    <location>
        <begin position="186"/>
        <end position="534"/>
    </location>
</feature>
<dbReference type="GO" id="GO:0005737">
    <property type="term" value="C:cytoplasm"/>
    <property type="evidence" value="ECO:0007669"/>
    <property type="project" value="TreeGrafter"/>
</dbReference>
<dbReference type="EMBL" id="GGMS01000180">
    <property type="protein sequence ID" value="MBY69383.1"/>
    <property type="molecule type" value="Transcribed_RNA"/>
</dbReference>
<gene>
    <name evidence="6" type="primary">RCC1</name>
    <name evidence="8" type="synonym">LOC112694372</name>
    <name evidence="6" type="ORF">g.122453</name>
</gene>
<dbReference type="Pfam" id="PF25390">
    <property type="entry name" value="WD40_RLD"/>
    <property type="match status" value="1"/>
</dbReference>
<feature type="repeat" description="RCC1" evidence="3">
    <location>
        <begin position="225"/>
        <end position="279"/>
    </location>
</feature>
<sequence length="546" mass="60144">MAGKKKGPTKAVAKKSIKLKIDNELLDTLTKSSEVTQEPKDVNGIANVEVHSESDISNTNSKETNSKKNTKKGQNKNAEIKIPNDKQAAVKSKKVNKSTENAKQPSSVTLKKTVVSTESNNKRKQELESDPEPTSSTRSKRKSTNVQTTEVKRKKTEKTIDKIAIDNRIETSGHVMIKGRDIVIAGLFGLGPDREQLTNLTELKNLKFKLIAAGSMHVLSVTDDGKLMSWGCNDEGALGRDTSVEDSETRPGIVEIPEEDAEIYSISAGGSHSAVLLSNGNVYSWGTFRDKNGDMGFHPNGEKQLKPKLIMSNVSRIASGINHLVMLSKNKVYTMGCGDEGQLGRICQRHSNRESRVGKQLLLNPQLLNFRKKVENIWADYDTTFIRLTDSTIYSFGLNANGQLGVENDDKCVYFPQKSQSLSRLKIKSISAGTQHVTLLDEQGAVYVMGDYRDGRLGIDIAEIQKIPKVLSSLPQIKLISCGSDNTFAITENNKLMAWGIGFEEKDDSDVIYYTPTDIDAANRLDQKTVVQATSSDTAIFLLLQD</sequence>
<evidence type="ECO:0000313" key="8">
    <source>
        <dbReference type="RefSeq" id="XP_025425603.1"/>
    </source>
</evidence>
<dbReference type="InterPro" id="IPR051553">
    <property type="entry name" value="Ran_GTPase-activating"/>
</dbReference>
<dbReference type="InterPro" id="IPR009091">
    <property type="entry name" value="RCC1/BLIP-II"/>
</dbReference>
<dbReference type="PROSITE" id="PS50012">
    <property type="entry name" value="RCC1_3"/>
    <property type="match status" value="4"/>
</dbReference>
<evidence type="ECO:0000256" key="1">
    <source>
        <dbReference type="ARBA" id="ARBA00022658"/>
    </source>
</evidence>
<dbReference type="Proteomes" id="UP000694846">
    <property type="component" value="Unplaced"/>
</dbReference>
<dbReference type="PROSITE" id="PS00626">
    <property type="entry name" value="RCC1_2"/>
    <property type="match status" value="1"/>
</dbReference>
<protein>
    <submittedName>
        <fullName evidence="6 8">Regulator of chromosome condensation</fullName>
    </submittedName>
</protein>
<evidence type="ECO:0000259" key="5">
    <source>
        <dbReference type="Pfam" id="PF25390"/>
    </source>
</evidence>
<dbReference type="OrthoDB" id="61110at2759"/>
<organism evidence="6">
    <name type="scientific">Sipha flava</name>
    <name type="common">yellow sugarcane aphid</name>
    <dbReference type="NCBI Taxonomy" id="143950"/>
    <lineage>
        <taxon>Eukaryota</taxon>
        <taxon>Metazoa</taxon>
        <taxon>Ecdysozoa</taxon>
        <taxon>Arthropoda</taxon>
        <taxon>Hexapoda</taxon>
        <taxon>Insecta</taxon>
        <taxon>Pterygota</taxon>
        <taxon>Neoptera</taxon>
        <taxon>Paraneoptera</taxon>
        <taxon>Hemiptera</taxon>
        <taxon>Sternorrhyncha</taxon>
        <taxon>Aphidomorpha</taxon>
        <taxon>Aphidoidea</taxon>
        <taxon>Aphididae</taxon>
        <taxon>Sipha</taxon>
    </lineage>
</organism>
<keyword evidence="1" id="KW-0344">Guanine-nucleotide releasing factor</keyword>
<evidence type="ECO:0000256" key="3">
    <source>
        <dbReference type="PROSITE-ProRule" id="PRU00235"/>
    </source>
</evidence>
<reference evidence="6" key="1">
    <citation type="submission" date="2018-04" db="EMBL/GenBank/DDBJ databases">
        <title>Transcriptome assembly of Sipha flava.</title>
        <authorList>
            <person name="Scully E.D."/>
            <person name="Geib S.M."/>
            <person name="Palmer N.A."/>
            <person name="Koch K."/>
            <person name="Bradshaw J."/>
            <person name="Heng-Moss T."/>
            <person name="Sarath G."/>
        </authorList>
    </citation>
    <scope>NUCLEOTIDE SEQUENCE</scope>
</reference>
<feature type="repeat" description="RCC1" evidence="3">
    <location>
        <begin position="391"/>
        <end position="443"/>
    </location>
</feature>
<accession>A0A2S2PVG9</accession>
<dbReference type="AlphaFoldDB" id="A0A2S2PVG9"/>
<evidence type="ECO:0000313" key="7">
    <source>
        <dbReference type="Proteomes" id="UP000694846"/>
    </source>
</evidence>
<keyword evidence="2" id="KW-0677">Repeat</keyword>
<evidence type="ECO:0000313" key="6">
    <source>
        <dbReference type="EMBL" id="MBY69383.1"/>
    </source>
</evidence>
<dbReference type="InterPro" id="IPR058923">
    <property type="entry name" value="RCC1-like_dom"/>
</dbReference>
<reference evidence="8" key="2">
    <citation type="submission" date="2025-04" db="UniProtKB">
        <authorList>
            <consortium name="RefSeq"/>
        </authorList>
    </citation>
    <scope>IDENTIFICATION</scope>
    <source>
        <tissue evidence="8">Whole body</tissue>
    </source>
</reference>
<dbReference type="PANTHER" id="PTHR45982:SF1">
    <property type="entry name" value="REGULATOR OF CHROMOSOME CONDENSATION"/>
    <property type="match status" value="1"/>
</dbReference>
<evidence type="ECO:0000256" key="2">
    <source>
        <dbReference type="ARBA" id="ARBA00022737"/>
    </source>
</evidence>
<proteinExistence type="predicted"/>
<dbReference type="PRINTS" id="PR00633">
    <property type="entry name" value="RCCNDNSATION"/>
</dbReference>